<dbReference type="AlphaFoldDB" id="A0A517Z598"/>
<dbReference type="EMBL" id="CP036275">
    <property type="protein sequence ID" value="QDU37634.1"/>
    <property type="molecule type" value="Genomic_DNA"/>
</dbReference>
<reference evidence="1 2" key="1">
    <citation type="submission" date="2019-02" db="EMBL/GenBank/DDBJ databases">
        <title>Deep-cultivation of Planctomycetes and their phenomic and genomic characterization uncovers novel biology.</title>
        <authorList>
            <person name="Wiegand S."/>
            <person name="Jogler M."/>
            <person name="Boedeker C."/>
            <person name="Pinto D."/>
            <person name="Vollmers J."/>
            <person name="Rivas-Marin E."/>
            <person name="Kohn T."/>
            <person name="Peeters S.H."/>
            <person name="Heuer A."/>
            <person name="Rast P."/>
            <person name="Oberbeckmann S."/>
            <person name="Bunk B."/>
            <person name="Jeske O."/>
            <person name="Meyerdierks A."/>
            <person name="Storesund J.E."/>
            <person name="Kallscheuer N."/>
            <person name="Luecker S."/>
            <person name="Lage O.M."/>
            <person name="Pohl T."/>
            <person name="Merkel B.J."/>
            <person name="Hornburger P."/>
            <person name="Mueller R.-W."/>
            <person name="Bruemmer F."/>
            <person name="Labrenz M."/>
            <person name="Spormann A.M."/>
            <person name="Op den Camp H."/>
            <person name="Overmann J."/>
            <person name="Amann R."/>
            <person name="Jetten M.S.M."/>
            <person name="Mascher T."/>
            <person name="Medema M.H."/>
            <person name="Devos D.P."/>
            <person name="Kaster A.-K."/>
            <person name="Ovreas L."/>
            <person name="Rohde M."/>
            <person name="Galperin M.Y."/>
            <person name="Jogler C."/>
        </authorList>
    </citation>
    <scope>NUCLEOTIDE SEQUENCE [LARGE SCALE GENOMIC DNA]</scope>
    <source>
        <strain evidence="1 2">Mal4</strain>
    </source>
</reference>
<dbReference type="KEGG" id="mri:Mal4_19490"/>
<protein>
    <submittedName>
        <fullName evidence="1">Uncharacterized protein</fullName>
    </submittedName>
</protein>
<evidence type="ECO:0000313" key="2">
    <source>
        <dbReference type="Proteomes" id="UP000320496"/>
    </source>
</evidence>
<proteinExistence type="predicted"/>
<keyword evidence="2" id="KW-1185">Reference proteome</keyword>
<sequence>MTVSTTEFETIRPRLWAGRYSRIPGDTAVFHIETVNGRLCPTVRWVTEDGTGTCPAVDSPTSQALTGAVIATKQAAGGSGTGAFTINEFGQVLVPASSGDGRVFLAGRLNGRLPFEDVFEDQRFFDLADASDLHCGDPWKLPYVGMQFNLSVRGRLYFWKVDEDGAKAVNPPRQDAELISKLREVRSHGAVRFIVNYAGLVITKCPIVPNPKSADDWQPVFVGRINRARWFEQE</sequence>
<accession>A0A517Z598</accession>
<dbReference type="Proteomes" id="UP000320496">
    <property type="component" value="Chromosome"/>
</dbReference>
<organism evidence="1 2">
    <name type="scientific">Maioricimonas rarisocia</name>
    <dbReference type="NCBI Taxonomy" id="2528026"/>
    <lineage>
        <taxon>Bacteria</taxon>
        <taxon>Pseudomonadati</taxon>
        <taxon>Planctomycetota</taxon>
        <taxon>Planctomycetia</taxon>
        <taxon>Planctomycetales</taxon>
        <taxon>Planctomycetaceae</taxon>
        <taxon>Maioricimonas</taxon>
    </lineage>
</organism>
<gene>
    <name evidence="1" type="ORF">Mal4_19490</name>
</gene>
<name>A0A517Z598_9PLAN</name>
<evidence type="ECO:0000313" key="1">
    <source>
        <dbReference type="EMBL" id="QDU37634.1"/>
    </source>
</evidence>